<dbReference type="Gene3D" id="3.40.50.2300">
    <property type="match status" value="2"/>
</dbReference>
<protein>
    <submittedName>
        <fullName evidence="3">Urea ABC transporter substrate-binding protein</fullName>
    </submittedName>
</protein>
<dbReference type="PANTHER" id="PTHR47628:SF1">
    <property type="entry name" value="ALIPHATIC AMIDASE EXPRESSION-REGULATING PROTEIN"/>
    <property type="match status" value="1"/>
</dbReference>
<gene>
    <name evidence="3" type="primary">urtA</name>
    <name evidence="3" type="ORF">D3880_19945</name>
</gene>
<evidence type="ECO:0000313" key="3">
    <source>
        <dbReference type="EMBL" id="AYC34503.1"/>
    </source>
</evidence>
<reference evidence="4" key="1">
    <citation type="submission" date="2018-09" db="EMBL/GenBank/DDBJ databases">
        <authorList>
            <person name="Zhu H."/>
        </authorList>
    </citation>
    <scope>NUCLEOTIDE SEQUENCE [LARGE SCALE GENOMIC DNA]</scope>
    <source>
        <strain evidence="4">K2W31S-8</strain>
    </source>
</reference>
<dbReference type="EMBL" id="CP032419">
    <property type="protein sequence ID" value="AYC34503.1"/>
    <property type="molecule type" value="Genomic_DNA"/>
</dbReference>
<dbReference type="SUPFAM" id="SSF53822">
    <property type="entry name" value="Periplasmic binding protein-like I"/>
    <property type="match status" value="1"/>
</dbReference>
<feature type="signal peptide" evidence="2">
    <location>
        <begin position="1"/>
        <end position="28"/>
    </location>
</feature>
<dbReference type="OrthoDB" id="5288800at2"/>
<feature type="compositionally biased region" description="Basic and acidic residues" evidence="1">
    <location>
        <begin position="411"/>
        <end position="422"/>
    </location>
</feature>
<organism evidence="3 4">
    <name type="scientific">Pseudomonas cavernae</name>
    <dbReference type="NCBI Taxonomy" id="2320867"/>
    <lineage>
        <taxon>Bacteria</taxon>
        <taxon>Pseudomonadati</taxon>
        <taxon>Pseudomonadota</taxon>
        <taxon>Gammaproteobacteria</taxon>
        <taxon>Pseudomonadales</taxon>
        <taxon>Pseudomonadaceae</taxon>
        <taxon>Pseudomonas</taxon>
    </lineage>
</organism>
<evidence type="ECO:0000256" key="1">
    <source>
        <dbReference type="SAM" id="MobiDB-lite"/>
    </source>
</evidence>
<dbReference type="InterPro" id="IPR017777">
    <property type="entry name" value="ABC_urea-bd_UrtA"/>
</dbReference>
<accession>A0A385Z8S4</accession>
<feature type="region of interest" description="Disordered" evidence="1">
    <location>
        <begin position="403"/>
        <end position="422"/>
    </location>
</feature>
<dbReference type="Pfam" id="PF13433">
    <property type="entry name" value="Peripla_BP_5"/>
    <property type="match status" value="1"/>
</dbReference>
<proteinExistence type="predicted"/>
<evidence type="ECO:0000313" key="4">
    <source>
        <dbReference type="Proteomes" id="UP000265560"/>
    </source>
</evidence>
<dbReference type="PRINTS" id="PR00337">
    <property type="entry name" value="LEUILEVALBP"/>
</dbReference>
<keyword evidence="2" id="KW-0732">Signal</keyword>
<dbReference type="GO" id="GO:0006865">
    <property type="term" value="P:amino acid transport"/>
    <property type="evidence" value="ECO:0007669"/>
    <property type="project" value="InterPro"/>
</dbReference>
<dbReference type="InterPro" id="IPR000709">
    <property type="entry name" value="Leu_Ile_Val-bd"/>
</dbReference>
<dbReference type="KEGG" id="pcav:D3880_19945"/>
<dbReference type="InterPro" id="IPR028082">
    <property type="entry name" value="Peripla_BP_I"/>
</dbReference>
<evidence type="ECO:0000256" key="2">
    <source>
        <dbReference type="SAM" id="SignalP"/>
    </source>
</evidence>
<dbReference type="PANTHER" id="PTHR47628">
    <property type="match status" value="1"/>
</dbReference>
<name>A0A385Z8S4_9PSED</name>
<keyword evidence="4" id="KW-1185">Reference proteome</keyword>
<feature type="chain" id="PRO_5017221282" evidence="2">
    <location>
        <begin position="29"/>
        <end position="422"/>
    </location>
</feature>
<dbReference type="Proteomes" id="UP000265560">
    <property type="component" value="Chromosome"/>
</dbReference>
<dbReference type="NCBIfam" id="TIGR03407">
    <property type="entry name" value="urea_ABC_UrtA"/>
    <property type="match status" value="1"/>
</dbReference>
<dbReference type="RefSeq" id="WP_119895156.1">
    <property type="nucleotide sequence ID" value="NZ_CP032419.1"/>
</dbReference>
<dbReference type="AlphaFoldDB" id="A0A385Z8S4"/>
<sequence length="422" mass="46306">MKRRPFLKSTLAASALLLSGLFPFSLQAAETIKVGILHSLSGTMAISETSLKDMALMTIDEINAKGGVNGQMLEPVVVDPASNWPLFAEKARQLLTQDKVDVVFGCWTSVSRKSVLPVFEELNGLLFYPVQYEGEEMSPNVFYTGAAPNQQAIPAVEYLMSEDGGGAKRYFLLGTDYVYPRTTNKILRNFLHSKGVADKDIEEVYTPFGHSDYQTIVANIKKFSAGGKTAVISTVNGDSNVPFYKELANQGIDATDIPVVAFSVGEEELRGIDTKPLVGQLAAWNYFESVDNPVNTKFVEQWKAYAKAKNLPNYQTAVTNDPMEATYVGIHMWAQAVEKAKSTDAAKVREALAGQTFAAPSGYTLTMDKTNHHLHKPVMIGEVQADGQFSVVWQTEGPIRAQPWSPFIPGNDKKPDYAVKSN</sequence>
<dbReference type="CDD" id="cd06355">
    <property type="entry name" value="PBP1_FmdD-like"/>
    <property type="match status" value="1"/>
</dbReference>